<accession>A0A1I2TJ94</accession>
<organism evidence="2 3">
    <name type="scientific">Pedobacter insulae</name>
    <dbReference type="NCBI Taxonomy" id="414048"/>
    <lineage>
        <taxon>Bacteria</taxon>
        <taxon>Pseudomonadati</taxon>
        <taxon>Bacteroidota</taxon>
        <taxon>Sphingobacteriia</taxon>
        <taxon>Sphingobacteriales</taxon>
        <taxon>Sphingobacteriaceae</taxon>
        <taxon>Pedobacter</taxon>
    </lineage>
</organism>
<name>A0A1I2TJ94_9SPHI</name>
<protein>
    <submittedName>
        <fullName evidence="2">Uncharacterized protein</fullName>
    </submittedName>
</protein>
<dbReference type="STRING" id="414048.SAMN04489864_101444"/>
<keyword evidence="1" id="KW-0472">Membrane</keyword>
<keyword evidence="1" id="KW-1133">Transmembrane helix</keyword>
<feature type="transmembrane region" description="Helical" evidence="1">
    <location>
        <begin position="28"/>
        <end position="45"/>
    </location>
</feature>
<evidence type="ECO:0000256" key="1">
    <source>
        <dbReference type="SAM" id="Phobius"/>
    </source>
</evidence>
<evidence type="ECO:0000313" key="3">
    <source>
        <dbReference type="Proteomes" id="UP000199666"/>
    </source>
</evidence>
<dbReference type="AlphaFoldDB" id="A0A1I2TJ94"/>
<keyword evidence="3" id="KW-1185">Reference proteome</keyword>
<dbReference type="Proteomes" id="UP000199666">
    <property type="component" value="Unassembled WGS sequence"/>
</dbReference>
<gene>
    <name evidence="2" type="ORF">SAMN04489864_101444</name>
</gene>
<reference evidence="2 3" key="1">
    <citation type="submission" date="2016-10" db="EMBL/GenBank/DDBJ databases">
        <authorList>
            <person name="de Groot N.N."/>
        </authorList>
    </citation>
    <scope>NUCLEOTIDE SEQUENCE [LARGE SCALE GENOMIC DNA]</scope>
    <source>
        <strain evidence="2 3">DSM 18684</strain>
    </source>
</reference>
<keyword evidence="1" id="KW-0812">Transmembrane</keyword>
<evidence type="ECO:0000313" key="2">
    <source>
        <dbReference type="EMBL" id="SFG64910.1"/>
    </source>
</evidence>
<proteinExistence type="predicted"/>
<dbReference type="EMBL" id="FOPP01000001">
    <property type="protein sequence ID" value="SFG64910.1"/>
    <property type="molecule type" value="Genomic_DNA"/>
</dbReference>
<sequence length="50" mass="5500">MAAAVVLLPTAILLKSWSEQAMFVALVSTMILELIGLIFVIISIIKKRRS</sequence>